<feature type="domain" description="Chromo shadow" evidence="3">
    <location>
        <begin position="97"/>
        <end position="159"/>
    </location>
</feature>
<keyword evidence="2" id="KW-0539">Nucleus</keyword>
<dbReference type="OrthoDB" id="7866938at2759"/>
<dbReference type="GO" id="GO:0005694">
    <property type="term" value="C:chromosome"/>
    <property type="evidence" value="ECO:0007669"/>
    <property type="project" value="UniProtKB-ARBA"/>
</dbReference>
<evidence type="ECO:0000313" key="5">
    <source>
        <dbReference type="RefSeq" id="XP_034106759.1"/>
    </source>
</evidence>
<organism evidence="4 5">
    <name type="scientific">Drosophila albomicans</name>
    <name type="common">Fruit fly</name>
    <dbReference type="NCBI Taxonomy" id="7291"/>
    <lineage>
        <taxon>Eukaryota</taxon>
        <taxon>Metazoa</taxon>
        <taxon>Ecdysozoa</taxon>
        <taxon>Arthropoda</taxon>
        <taxon>Hexapoda</taxon>
        <taxon>Insecta</taxon>
        <taxon>Pterygota</taxon>
        <taxon>Neoptera</taxon>
        <taxon>Endopterygota</taxon>
        <taxon>Diptera</taxon>
        <taxon>Brachycera</taxon>
        <taxon>Muscomorpha</taxon>
        <taxon>Ephydroidea</taxon>
        <taxon>Drosophilidae</taxon>
        <taxon>Drosophila</taxon>
    </lineage>
</organism>
<dbReference type="Proteomes" id="UP000515160">
    <property type="component" value="Chromosome 3"/>
</dbReference>
<dbReference type="Pfam" id="PF01393">
    <property type="entry name" value="Chromo_shadow"/>
    <property type="match status" value="1"/>
</dbReference>
<dbReference type="InterPro" id="IPR016197">
    <property type="entry name" value="Chromo-like_dom_sf"/>
</dbReference>
<dbReference type="AlphaFoldDB" id="A0A6P8WYX5"/>
<comment type="subcellular location">
    <subcellularLocation>
        <location evidence="1">Nucleus</location>
    </subcellularLocation>
</comment>
<dbReference type="GO" id="GO:0005634">
    <property type="term" value="C:nucleus"/>
    <property type="evidence" value="ECO:0007669"/>
    <property type="project" value="UniProtKB-SubCell"/>
</dbReference>
<dbReference type="GeneID" id="117569630"/>
<keyword evidence="4" id="KW-1185">Reference proteome</keyword>
<dbReference type="Gene3D" id="2.40.50.40">
    <property type="match status" value="1"/>
</dbReference>
<accession>A0A6P8WYX5</accession>
<evidence type="ECO:0000256" key="1">
    <source>
        <dbReference type="ARBA" id="ARBA00004123"/>
    </source>
</evidence>
<dbReference type="InterPro" id="IPR008251">
    <property type="entry name" value="Chromo_shadow_dom"/>
</dbReference>
<dbReference type="RefSeq" id="XP_034106759.1">
    <property type="nucleotide sequence ID" value="XM_034250868.2"/>
</dbReference>
<sequence>MPPKKTSVNQLYAGYKATYQKPMANSAYDHMSISNSYGRAAETPIFQAPVEPKRRGRPRKNAASTVAKAEESVATQVARSLVRSLKDNKKPLLTENHGFNRNQKPDYIVSGFYYEEQLVFAVRFKGRKTPDFICAKELKLRAPELLINFYESRLHYTHND</sequence>
<reference evidence="5" key="1">
    <citation type="submission" date="2025-08" db="UniProtKB">
        <authorList>
            <consortium name="RefSeq"/>
        </authorList>
    </citation>
    <scope>IDENTIFICATION</scope>
    <source>
        <strain evidence="5">15112-1751.03</strain>
        <tissue evidence="5">Whole Adult</tissue>
    </source>
</reference>
<evidence type="ECO:0000256" key="2">
    <source>
        <dbReference type="ARBA" id="ARBA00023242"/>
    </source>
</evidence>
<protein>
    <submittedName>
        <fullName evidence="5">Uncharacterized protein LOC117569630</fullName>
    </submittedName>
</protein>
<gene>
    <name evidence="5" type="primary">LOC117569630</name>
</gene>
<dbReference type="CDD" id="cd00034">
    <property type="entry name" value="CSD"/>
    <property type="match status" value="1"/>
</dbReference>
<dbReference type="SUPFAM" id="SSF54160">
    <property type="entry name" value="Chromo domain-like"/>
    <property type="match status" value="1"/>
</dbReference>
<dbReference type="SMART" id="SM00300">
    <property type="entry name" value="ChSh"/>
    <property type="match status" value="1"/>
</dbReference>
<evidence type="ECO:0000259" key="3">
    <source>
        <dbReference type="SMART" id="SM00300"/>
    </source>
</evidence>
<proteinExistence type="predicted"/>
<evidence type="ECO:0000313" key="4">
    <source>
        <dbReference type="Proteomes" id="UP000515160"/>
    </source>
</evidence>
<name>A0A6P8WYX5_DROAB</name>